<feature type="domain" description="Acyltransferase 3" evidence="3">
    <location>
        <begin position="8"/>
        <end position="329"/>
    </location>
</feature>
<comment type="caution">
    <text evidence="4">The sequence shown here is derived from an EMBL/GenBank/DDBJ whole genome shotgun (WGS) entry which is preliminary data.</text>
</comment>
<evidence type="ECO:0000313" key="5">
    <source>
        <dbReference type="Proteomes" id="UP001156441"/>
    </source>
</evidence>
<keyword evidence="2" id="KW-1133">Transmembrane helix</keyword>
<dbReference type="InterPro" id="IPR050879">
    <property type="entry name" value="Acyltransferase_3"/>
</dbReference>
<gene>
    <name evidence="4" type="ORF">JT362_25995</name>
</gene>
<dbReference type="InterPro" id="IPR002656">
    <property type="entry name" value="Acyl_transf_3_dom"/>
</dbReference>
<keyword evidence="4" id="KW-0012">Acyltransferase</keyword>
<feature type="compositionally biased region" description="Low complexity" evidence="1">
    <location>
        <begin position="595"/>
        <end position="604"/>
    </location>
</feature>
<feature type="transmembrane region" description="Helical" evidence="2">
    <location>
        <begin position="255"/>
        <end position="275"/>
    </location>
</feature>
<sequence>MPDKTRTAFLDIGRGLAAVLVVYTHIYNNFIVGHKDSHTPVGDAIDTTIVDPLRLNDQGIGGIAVPLFFLISGFVITPIALKLGPKRFGVNRLLRVYPLLFVVVGVSAVLLALELGPLASKPMDITFGSVLSNLSLWNFIDRPFGAWVGVAWTLAVEVLFYVMVVALLPLLRTRLWLAISVQLWIVAMLLITYRAFGDEYRALVINMTYTLIPIMGQAMWAAWSRRIPAWLAGVFVTVAWLLFVWAGHLEIDPNYIPRVFPVGLALLVFLIGLFAEPHLRQRRFWTELSERTYSLYLVHGAVAFPVLHLVFDSLPVWLSFLVALVATALAAELSYRFVERPSHNLARRLSRRREKVREPEPDDRADEDDDDDYEDDYDDYDDEDYEDDYAEDEPAEEPTEKTPPVAPPPRRRPPPRPVPVEVETEKIQPVERPRRRPPGPPARRPPVPPRRPVEDRRPNGTPAPQRAPNGTPVPPRGRAEDRKPNNSPAGLRPWPVEDERPERNGRPVNGKPTNGTPIGTPNGTPVRNGQAHRWPGADDAQQPPRNGHRHDLGSSSPRNGRRRAEDILNGTIRDGSGGRRRAPEPAPADATRFVPARGAARRAAPPAPDGKNRPTWPGEGDDPDSGRRTPGRHRSD</sequence>
<feature type="compositionally biased region" description="Pro residues" evidence="1">
    <location>
        <begin position="438"/>
        <end position="450"/>
    </location>
</feature>
<evidence type="ECO:0000256" key="2">
    <source>
        <dbReference type="SAM" id="Phobius"/>
    </source>
</evidence>
<name>A0ABT2JGB4_9PSEU</name>
<feature type="compositionally biased region" description="Acidic residues" evidence="1">
    <location>
        <begin position="360"/>
        <end position="397"/>
    </location>
</feature>
<dbReference type="InterPro" id="IPR016024">
    <property type="entry name" value="ARM-type_fold"/>
</dbReference>
<dbReference type="GO" id="GO:0016746">
    <property type="term" value="F:acyltransferase activity"/>
    <property type="evidence" value="ECO:0007669"/>
    <property type="project" value="UniProtKB-KW"/>
</dbReference>
<evidence type="ECO:0000256" key="1">
    <source>
        <dbReference type="SAM" id="MobiDB-lite"/>
    </source>
</evidence>
<feature type="transmembrane region" description="Helical" evidence="2">
    <location>
        <begin position="317"/>
        <end position="338"/>
    </location>
</feature>
<reference evidence="4 5" key="1">
    <citation type="submission" date="2021-02" db="EMBL/GenBank/DDBJ databases">
        <title>Actinophytocola xerophila sp. nov., isolated from soil of cotton cropping field.</title>
        <authorList>
            <person name="Huang R."/>
            <person name="Chen X."/>
            <person name="Ge X."/>
            <person name="Liu W."/>
        </authorList>
    </citation>
    <scope>NUCLEOTIDE SEQUENCE [LARGE SCALE GENOMIC DNA]</scope>
    <source>
        <strain evidence="4 5">S1-96</strain>
    </source>
</reference>
<dbReference type="PANTHER" id="PTHR23028:SF53">
    <property type="entry name" value="ACYL_TRANSF_3 DOMAIN-CONTAINING PROTEIN"/>
    <property type="match status" value="1"/>
</dbReference>
<proteinExistence type="predicted"/>
<evidence type="ECO:0000313" key="4">
    <source>
        <dbReference type="EMBL" id="MCT2586579.1"/>
    </source>
</evidence>
<feature type="transmembrane region" description="Helical" evidence="2">
    <location>
        <begin position="175"/>
        <end position="196"/>
    </location>
</feature>
<dbReference type="SUPFAM" id="SSF48371">
    <property type="entry name" value="ARM repeat"/>
    <property type="match status" value="1"/>
</dbReference>
<feature type="transmembrane region" description="Helical" evidence="2">
    <location>
        <begin position="295"/>
        <end position="311"/>
    </location>
</feature>
<keyword evidence="4" id="KW-0808">Transferase</keyword>
<protein>
    <submittedName>
        <fullName evidence="4">Acyltransferase family protein</fullName>
    </submittedName>
</protein>
<keyword evidence="2" id="KW-0472">Membrane</keyword>
<feature type="transmembrane region" description="Helical" evidence="2">
    <location>
        <begin position="93"/>
        <end position="113"/>
    </location>
</feature>
<feature type="region of interest" description="Disordered" evidence="1">
    <location>
        <begin position="348"/>
        <end position="636"/>
    </location>
</feature>
<feature type="transmembrane region" description="Helical" evidence="2">
    <location>
        <begin position="144"/>
        <end position="168"/>
    </location>
</feature>
<feature type="transmembrane region" description="Helical" evidence="2">
    <location>
        <begin position="60"/>
        <end position="81"/>
    </location>
</feature>
<feature type="compositionally biased region" description="Basic and acidic residues" evidence="1">
    <location>
        <begin position="423"/>
        <end position="432"/>
    </location>
</feature>
<dbReference type="Proteomes" id="UP001156441">
    <property type="component" value="Unassembled WGS sequence"/>
</dbReference>
<evidence type="ECO:0000259" key="3">
    <source>
        <dbReference type="Pfam" id="PF01757"/>
    </source>
</evidence>
<organism evidence="4 5">
    <name type="scientific">Actinophytocola gossypii</name>
    <dbReference type="NCBI Taxonomy" id="2812003"/>
    <lineage>
        <taxon>Bacteria</taxon>
        <taxon>Bacillati</taxon>
        <taxon>Actinomycetota</taxon>
        <taxon>Actinomycetes</taxon>
        <taxon>Pseudonocardiales</taxon>
        <taxon>Pseudonocardiaceae</taxon>
    </lineage>
</organism>
<keyword evidence="5" id="KW-1185">Reference proteome</keyword>
<dbReference type="PANTHER" id="PTHR23028">
    <property type="entry name" value="ACETYLTRANSFERASE"/>
    <property type="match status" value="1"/>
</dbReference>
<keyword evidence="2" id="KW-0812">Transmembrane</keyword>
<dbReference type="Pfam" id="PF01757">
    <property type="entry name" value="Acyl_transf_3"/>
    <property type="match status" value="1"/>
</dbReference>
<feature type="compositionally biased region" description="Low complexity" evidence="1">
    <location>
        <begin position="509"/>
        <end position="525"/>
    </location>
</feature>
<feature type="compositionally biased region" description="Basic and acidic residues" evidence="1">
    <location>
        <begin position="495"/>
        <end position="505"/>
    </location>
</feature>
<accession>A0ABT2JGB4</accession>
<dbReference type="EMBL" id="JAFFZE010000019">
    <property type="protein sequence ID" value="MCT2586579.1"/>
    <property type="molecule type" value="Genomic_DNA"/>
</dbReference>
<feature type="transmembrane region" description="Helical" evidence="2">
    <location>
        <begin position="230"/>
        <end position="249"/>
    </location>
</feature>
<feature type="transmembrane region" description="Helical" evidence="2">
    <location>
        <begin position="202"/>
        <end position="223"/>
    </location>
</feature>